<organism evidence="9 10">
    <name type="scientific">Riccia sorocarpa</name>
    <dbReference type="NCBI Taxonomy" id="122646"/>
    <lineage>
        <taxon>Eukaryota</taxon>
        <taxon>Viridiplantae</taxon>
        <taxon>Streptophyta</taxon>
        <taxon>Embryophyta</taxon>
        <taxon>Marchantiophyta</taxon>
        <taxon>Marchantiopsida</taxon>
        <taxon>Marchantiidae</taxon>
        <taxon>Marchantiales</taxon>
        <taxon>Ricciaceae</taxon>
        <taxon>Riccia</taxon>
    </lineage>
</organism>
<feature type="compositionally biased region" description="Polar residues" evidence="6">
    <location>
        <begin position="488"/>
        <end position="509"/>
    </location>
</feature>
<feature type="compositionally biased region" description="Polar residues" evidence="6">
    <location>
        <begin position="843"/>
        <end position="867"/>
    </location>
</feature>
<feature type="region of interest" description="Disordered" evidence="6">
    <location>
        <begin position="486"/>
        <end position="557"/>
    </location>
</feature>
<keyword evidence="5" id="KW-0539">Nucleus</keyword>
<accession>A0ABD3H665</accession>
<evidence type="ECO:0000256" key="6">
    <source>
        <dbReference type="SAM" id="MobiDB-lite"/>
    </source>
</evidence>
<evidence type="ECO:0000259" key="7">
    <source>
        <dbReference type="Pfam" id="PF10189"/>
    </source>
</evidence>
<dbReference type="InterPro" id="IPR056518">
    <property type="entry name" value="HEAT_Ints3_C"/>
</dbReference>
<dbReference type="Proteomes" id="UP001633002">
    <property type="component" value="Unassembled WGS sequence"/>
</dbReference>
<evidence type="ECO:0000256" key="3">
    <source>
        <dbReference type="ARBA" id="ARBA00006130"/>
    </source>
</evidence>
<proteinExistence type="inferred from homology"/>
<feature type="region of interest" description="Disordered" evidence="6">
    <location>
        <begin position="757"/>
        <end position="817"/>
    </location>
</feature>
<name>A0ABD3H665_9MARC</name>
<evidence type="ECO:0000313" key="9">
    <source>
        <dbReference type="EMBL" id="KAL3684874.1"/>
    </source>
</evidence>
<reference evidence="9 10" key="1">
    <citation type="submission" date="2024-09" db="EMBL/GenBank/DDBJ databases">
        <title>Chromosome-scale assembly of Riccia sorocarpa.</title>
        <authorList>
            <person name="Paukszto L."/>
        </authorList>
    </citation>
    <scope>NUCLEOTIDE SEQUENCE [LARGE SCALE GENOMIC DNA]</scope>
    <source>
        <strain evidence="9">LP-2024</strain>
        <tissue evidence="9">Aerial parts of the thallus</tissue>
    </source>
</reference>
<feature type="domain" description="Integrator complex subunit 3 N-terminal" evidence="7">
    <location>
        <begin position="52"/>
        <end position="459"/>
    </location>
</feature>
<dbReference type="PANTHER" id="PTHR13587:SF7">
    <property type="entry name" value="INTEGRATOR COMPLEX SUBUNIT 3"/>
    <property type="match status" value="1"/>
</dbReference>
<dbReference type="GO" id="GO:0005634">
    <property type="term" value="C:nucleus"/>
    <property type="evidence" value="ECO:0007669"/>
    <property type="project" value="UniProtKB-SubCell"/>
</dbReference>
<dbReference type="GO" id="GO:0005737">
    <property type="term" value="C:cytoplasm"/>
    <property type="evidence" value="ECO:0007669"/>
    <property type="project" value="UniProtKB-SubCell"/>
</dbReference>
<feature type="region of interest" description="Disordered" evidence="6">
    <location>
        <begin position="843"/>
        <end position="872"/>
    </location>
</feature>
<keyword evidence="4" id="KW-0963">Cytoplasm</keyword>
<dbReference type="Pfam" id="PF10189">
    <property type="entry name" value="Ints3_N"/>
    <property type="match status" value="1"/>
</dbReference>
<comment type="caution">
    <text evidence="9">The sequence shown here is derived from an EMBL/GenBank/DDBJ whole genome shotgun (WGS) entry which is preliminary data.</text>
</comment>
<comment type="similarity">
    <text evidence="3">Belongs to the Integrator subunit 3 family.</text>
</comment>
<evidence type="ECO:0000313" key="10">
    <source>
        <dbReference type="Proteomes" id="UP001633002"/>
    </source>
</evidence>
<dbReference type="PANTHER" id="PTHR13587">
    <property type="entry name" value="INTEGRATOR COMPLEX SUBUNIT 3"/>
    <property type="match status" value="1"/>
</dbReference>
<feature type="compositionally biased region" description="Polar residues" evidence="6">
    <location>
        <begin position="518"/>
        <end position="531"/>
    </location>
</feature>
<comment type="subcellular location">
    <subcellularLocation>
        <location evidence="2">Cytoplasm</location>
    </subcellularLocation>
    <subcellularLocation>
        <location evidence="1">Nucleus</location>
    </subcellularLocation>
</comment>
<sequence length="1187" mass="131911">MTGSVMAASLRLINRGANEAPDELEEQLVRSYLVFQEQLTPPYHLNTLSPAQHAQLTQALLFGILQNPSAAPSHVTHLTAVTTDGYASFVAVLLRMVNESYTKLLEQSRTQMLWLLRQLINLSASDVDNLCLSLLRQVAGGDLSAGNVWLASELLQIMKSCWSWFSGIPALFTTALYTYLRLLPDHTMAKGPSFNELKVNETAFCIQILRERFHDCMMIGRDLVRLLQDVALIPEFEPIWRDLLNNPTAFKGATFADIAQLYVVRTPTRYLASRITPEMENQLRFMLTHVKMGSQRRYQTWFAQRFLSAPESETLVPDLIRYICCVHHPTNQILQSDIVPRWAIVGWLLKCCKSNHVESNAKLALFYDWLFFMSKTDNIMNIEPAILLMVYSIPKYVDMTHSLLEFLFLLIEHYDPVRKDLIQKGVTSSIDILVSKRVVPSLDGLSASPFVASWLKEKLNFYFSPYCKSDPTDSYKFTRSDHYHQESSYDNIQQQMSGSSAKGFTSPGSPSREVSAGGASSDQTLGGQNQIVDMVSPPAIEDSKSGEMESAARKRRRLVASDSQLELQLNFERLAEGVKRSQDAAGVALEKLLGLFLSTPDQIVGEKAKDGSLTRSISSGDLAASGAFSGGSDHGSNFVAKFAGQVVEVLKKGGYELFSPLQKLPSDRAEGDETGSLTCFLLRFYVANCRNQPLLRQLLFCWQKEGLPVGARLLCYVSRLAEEIDAFSKIRMAKFPAAAGGFQELEIVANSKSKDETYEVGVNGDGNEEGEFTESTGDSIREPKKNGLTALGLKLQGTPSPGGTTKKENRSRDQHVGWDMDARLRAVSDAFKAYEEFLKLRSRGTSPAGQADSNGVTSQQQGLQSSRVEAPVKVESGDTVSDSMDIELLSDLEACLLWNIKRFLRILPSVFRYLPSLVTGKDTILQLLVSCLDPQDLSNFEFRLILGEFAILGDHQEVLLRSIKNSLNWEFIEQQYFWRLLVAELQAASPSVILQVLKICSGLLNPLVNSEAISGLMLLLRYHAPTAQLVSSVLFLPPAFGRFTAVVLSSWIASHHPQLLACLQSLNNTSLKEKPKKGGEEGEDVNTTARRFNSAALVAFLNSLDDADHTRNSSDDKPLKTNRVGEIRRALLKWASSNSVNWIQGTAETATENHQERLPGGLHPTFTKTYLLNSQGWSSSIRSKVLS</sequence>
<feature type="domain" description="Ints3-like C-terminal" evidence="8">
    <location>
        <begin position="882"/>
        <end position="1107"/>
    </location>
</feature>
<dbReference type="AlphaFoldDB" id="A0ABD3H665"/>
<feature type="compositionally biased region" description="Basic and acidic residues" evidence="6">
    <location>
        <begin position="541"/>
        <end position="552"/>
    </location>
</feature>
<dbReference type="InterPro" id="IPR045334">
    <property type="entry name" value="INTS3"/>
</dbReference>
<evidence type="ECO:0000256" key="1">
    <source>
        <dbReference type="ARBA" id="ARBA00004123"/>
    </source>
</evidence>
<keyword evidence="10" id="KW-1185">Reference proteome</keyword>
<protein>
    <recommendedName>
        <fullName evidence="11">SOSS complex subunit A homolog</fullName>
    </recommendedName>
</protein>
<gene>
    <name evidence="9" type="ORF">R1sor_002896</name>
</gene>
<dbReference type="EMBL" id="JBJQOH010000006">
    <property type="protein sequence ID" value="KAL3684874.1"/>
    <property type="molecule type" value="Genomic_DNA"/>
</dbReference>
<evidence type="ECO:0000256" key="5">
    <source>
        <dbReference type="ARBA" id="ARBA00023242"/>
    </source>
</evidence>
<dbReference type="InterPro" id="IPR019333">
    <property type="entry name" value="INTS3_N"/>
</dbReference>
<feature type="compositionally biased region" description="Basic and acidic residues" evidence="6">
    <location>
        <begin position="805"/>
        <end position="817"/>
    </location>
</feature>
<evidence type="ECO:0000259" key="8">
    <source>
        <dbReference type="Pfam" id="PF24566"/>
    </source>
</evidence>
<evidence type="ECO:0000256" key="2">
    <source>
        <dbReference type="ARBA" id="ARBA00004496"/>
    </source>
</evidence>
<dbReference type="Pfam" id="PF24566">
    <property type="entry name" value="HEAT_Ints3_C"/>
    <property type="match status" value="1"/>
</dbReference>
<evidence type="ECO:0000256" key="4">
    <source>
        <dbReference type="ARBA" id="ARBA00022490"/>
    </source>
</evidence>
<evidence type="ECO:0008006" key="11">
    <source>
        <dbReference type="Google" id="ProtNLM"/>
    </source>
</evidence>